<dbReference type="Gene3D" id="2.60.40.2700">
    <property type="match status" value="3"/>
</dbReference>
<dbReference type="InterPro" id="IPR002105">
    <property type="entry name" value="Dockerin_1_rpt"/>
</dbReference>
<dbReference type="PROSITE" id="PS51766">
    <property type="entry name" value="DOCKERIN"/>
    <property type="match status" value="1"/>
</dbReference>
<comment type="caution">
    <text evidence="3">The sequence shown here is derived from an EMBL/GenBank/DDBJ whole genome shotgun (WGS) entry which is preliminary data.</text>
</comment>
<reference evidence="3 4" key="1">
    <citation type="submission" date="2016-05" db="EMBL/GenBank/DDBJ databases">
        <title>Paenibacillus sp. 1ZS3-15 nov., isolated from the rhizosphere soil.</title>
        <authorList>
            <person name="Zhang X.X."/>
            <person name="Zhang J."/>
        </authorList>
    </citation>
    <scope>NUCLEOTIDE SEQUENCE [LARGE SCALE GENOMIC DNA]</scope>
    <source>
        <strain evidence="3 4">1ZS3-15</strain>
    </source>
</reference>
<feature type="signal peptide" evidence="1">
    <location>
        <begin position="1"/>
        <end position="30"/>
    </location>
</feature>
<proteinExistence type="predicted"/>
<dbReference type="STRING" id="1850517.A8708_26295"/>
<dbReference type="EMBL" id="LYPB01000058">
    <property type="protein sequence ID" value="OAS19226.1"/>
    <property type="molecule type" value="Genomic_DNA"/>
</dbReference>
<evidence type="ECO:0000259" key="2">
    <source>
        <dbReference type="PROSITE" id="PS51766"/>
    </source>
</evidence>
<dbReference type="CDD" id="cd14256">
    <property type="entry name" value="Dockerin_I"/>
    <property type="match status" value="1"/>
</dbReference>
<evidence type="ECO:0000256" key="1">
    <source>
        <dbReference type="SAM" id="SignalP"/>
    </source>
</evidence>
<sequence>MKTWKKSCSMIFAVVLSLSFIMMYSTIAFAESWNFVDGNSETTGINYNTAKNASSPRMVDWNGTAYVIWAEVYDTKNQIRVKKMTNGEWVTADNNTPLNKDASREATTPNLVVFNNELYAAWQEQASTNWWQLRVAKFNGTSWNRIDGDGDFGMNVNSPTNARNPKLVVYNSALYVIWDETGGDGTNKIRAKVYAGGSTWNLADGGTSLNKDNTKAAQNQEVAVYNGKLYVVWSENGSTVSQVRVKAYNGSSWSFVDGNAGTGLNVDVAVGAYIPYIAVYDNELYVAFGEKNQIRVKKYDGMSWTLVDGGTQTTGLNYNTSQNAYTPRLVAFDSNLYVAWQEGSTNQVRVKQYDGTTWTSVDGNSTKGLNRVTTNSATSVFPSVVNSSLYVTFLETSTTNQVRVVNWGPSNAAPTATNVSFTGDLKQGSTLTGTYTYGDADGDPVGVTTYKWYTATDAAGTGKTVIAGAVNNTLTLTSAEANKFIIFEVTPVASTGTPTGTPSTYTGGTAVVPNAAPTASAVSFTGTLKEGSTLNGTYTYGDTDSDLEGVTTFKWYTATDAAGTGKTAITGAVNNTLTLTSAQANKFIIFEVTPVASTGTLTGTPVTFTGATAVVPNAAPTASEAKINGTFMLTQTLTGGYNYTDADNDVESGTTFKWYAADNADGLNKTSIAGETAKTLKLKAAQFGKYIIFEVTPIAASGTAAGTPVSSLVGGPVTVLKGDANGDGVVTPADSLLATKYAQGKITLTDEQKKALDMDEDGDVDAIDSQLILNVYLGKGV</sequence>
<dbReference type="Gene3D" id="1.10.1330.10">
    <property type="entry name" value="Dockerin domain"/>
    <property type="match status" value="1"/>
</dbReference>
<keyword evidence="4" id="KW-1185">Reference proteome</keyword>
<name>A0A198ADU4_9BACL</name>
<dbReference type="InterPro" id="IPR036439">
    <property type="entry name" value="Dockerin_dom_sf"/>
</dbReference>
<dbReference type="RefSeq" id="WP_068663624.1">
    <property type="nucleotide sequence ID" value="NZ_LYPB01000058.1"/>
</dbReference>
<feature type="chain" id="PRO_5008278037" description="Dockerin domain-containing protein" evidence="1">
    <location>
        <begin position="31"/>
        <end position="781"/>
    </location>
</feature>
<dbReference type="GO" id="GO:0004553">
    <property type="term" value="F:hydrolase activity, hydrolyzing O-glycosyl compounds"/>
    <property type="evidence" value="ECO:0007669"/>
    <property type="project" value="InterPro"/>
</dbReference>
<dbReference type="SUPFAM" id="SSF63446">
    <property type="entry name" value="Type I dockerin domain"/>
    <property type="match status" value="1"/>
</dbReference>
<organism evidence="3 4">
    <name type="scientific">Paenibacillus oryzisoli</name>
    <dbReference type="NCBI Taxonomy" id="1850517"/>
    <lineage>
        <taxon>Bacteria</taxon>
        <taxon>Bacillati</taxon>
        <taxon>Bacillota</taxon>
        <taxon>Bacilli</taxon>
        <taxon>Bacillales</taxon>
        <taxon>Paenibacillaceae</taxon>
        <taxon>Paenibacillus</taxon>
    </lineage>
</organism>
<gene>
    <name evidence="3" type="ORF">A8708_26295</name>
</gene>
<evidence type="ECO:0000313" key="3">
    <source>
        <dbReference type="EMBL" id="OAS19226.1"/>
    </source>
</evidence>
<keyword evidence="1" id="KW-0732">Signal</keyword>
<dbReference type="GO" id="GO:0000272">
    <property type="term" value="P:polysaccharide catabolic process"/>
    <property type="evidence" value="ECO:0007669"/>
    <property type="project" value="InterPro"/>
</dbReference>
<dbReference type="Proteomes" id="UP000078454">
    <property type="component" value="Unassembled WGS sequence"/>
</dbReference>
<protein>
    <recommendedName>
        <fullName evidence="2">Dockerin domain-containing protein</fullName>
    </recommendedName>
</protein>
<dbReference type="InterPro" id="IPR016134">
    <property type="entry name" value="Dockerin_dom"/>
</dbReference>
<dbReference type="OrthoDB" id="2489782at2"/>
<evidence type="ECO:0000313" key="4">
    <source>
        <dbReference type="Proteomes" id="UP000078454"/>
    </source>
</evidence>
<feature type="domain" description="Dockerin" evidence="2">
    <location>
        <begin position="717"/>
        <end position="781"/>
    </location>
</feature>
<accession>A0A198ADU4</accession>
<dbReference type="AlphaFoldDB" id="A0A198ADU4"/>
<dbReference type="SUPFAM" id="SSF89372">
    <property type="entry name" value="Fucose-specific lectin"/>
    <property type="match status" value="1"/>
</dbReference>
<dbReference type="Pfam" id="PF00404">
    <property type="entry name" value="Dockerin_1"/>
    <property type="match status" value="1"/>
</dbReference>